<evidence type="ECO:0000259" key="6">
    <source>
        <dbReference type="Pfam" id="PF00251"/>
    </source>
</evidence>
<keyword evidence="2 4" id="KW-0378">Hydrolase</keyword>
<feature type="chain" id="PRO_5004591996" description="Glycosyl hydrolase family 32 N-terminal domain-containing protein" evidence="5">
    <location>
        <begin position="30"/>
        <end position="521"/>
    </location>
</feature>
<keyword evidence="9" id="KW-1185">Reference proteome</keyword>
<dbReference type="OMA" id="WMGVPDG"/>
<dbReference type="EnsemblMetazoa" id="tetur29g01230.1">
    <property type="protein sequence ID" value="tetur29g01230.1"/>
    <property type="gene ID" value="tetur29g01230"/>
</dbReference>
<feature type="domain" description="Glycosyl hydrolase family 32 N-terminal" evidence="6">
    <location>
        <begin position="50"/>
        <end position="348"/>
    </location>
</feature>
<dbReference type="InterPro" id="IPR013189">
    <property type="entry name" value="Glyco_hydro_32_C"/>
</dbReference>
<dbReference type="InterPro" id="IPR013148">
    <property type="entry name" value="Glyco_hydro_32_N"/>
</dbReference>
<dbReference type="InterPro" id="IPR018053">
    <property type="entry name" value="Glyco_hydro_32_AS"/>
</dbReference>
<dbReference type="STRING" id="32264.T1L052"/>
<reference evidence="9" key="1">
    <citation type="submission" date="2011-08" db="EMBL/GenBank/DDBJ databases">
        <authorList>
            <person name="Rombauts S."/>
        </authorList>
    </citation>
    <scope>NUCLEOTIDE SEQUENCE</scope>
    <source>
        <strain evidence="9">London</strain>
    </source>
</reference>
<evidence type="ECO:0000313" key="8">
    <source>
        <dbReference type="EnsemblMetazoa" id="tetur29g01230.1"/>
    </source>
</evidence>
<dbReference type="Pfam" id="PF00251">
    <property type="entry name" value="Glyco_hydro_32N"/>
    <property type="match status" value="1"/>
</dbReference>
<comment type="similarity">
    <text evidence="1 4">Belongs to the glycosyl hydrolase 32 family.</text>
</comment>
<dbReference type="eggNOG" id="KOG0228">
    <property type="taxonomic scope" value="Eukaryota"/>
</dbReference>
<dbReference type="Gene3D" id="2.60.120.560">
    <property type="entry name" value="Exo-inulinase, domain 1"/>
    <property type="match status" value="1"/>
</dbReference>
<sequence length="521" mass="58778">MVNKLVYSWITLIILLSDFSLDTIQLIQGMPMQGNTESKVYGEKWRPQYHFSPPTSWINDPNGLTYSNGKYHLFYQYHPDSLVWGPMHWGHATSSDLLRWENEPIALYPAPGGAAFSGSAVIDSTNITGLQKTANSNVLVAIFTRSNDSSPTPQTQHLAYSYDGITFNNYENNPILVDPSKRDFRDPALLKYGDGYIMSLAAGDAAMFYKSTNLIDWTYLSSFGEKPSQGSHGGVWECPALIRFEVDGRELWVLLISINPGGPTVGSATQYFVGTFDGTRFINENPADRVLWLDWGPDNYAAAMYTNIPSPKPTMVAWMNNWNYAANEPTTPWRGQMTLPRSMELVKTSDNDYHVQTFPIDDVKNLRESLLYEFKGEPVTESLAIQHNSDRYHLECSFKSNRTSFGAVKIKLMNQASSEQVTMNLDNLRIEVDRSQSGLTNFSSDFTKLIRGSRILPSPQLSVDLFFDSSAVELFYDKGLSSFTYLVFPTQPYDLISIECTDCTISSLSMYQMKSIWKNDS</sequence>
<evidence type="ECO:0000256" key="1">
    <source>
        <dbReference type="ARBA" id="ARBA00009902"/>
    </source>
</evidence>
<feature type="signal peptide" evidence="5">
    <location>
        <begin position="1"/>
        <end position="29"/>
    </location>
</feature>
<proteinExistence type="inferred from homology"/>
<dbReference type="PROSITE" id="PS00609">
    <property type="entry name" value="GLYCOSYL_HYDROL_F32"/>
    <property type="match status" value="1"/>
</dbReference>
<dbReference type="Pfam" id="PF08244">
    <property type="entry name" value="Glyco_hydro_32C"/>
    <property type="match status" value="1"/>
</dbReference>
<feature type="domain" description="Glycosyl hydrolase family 32 C-terminal" evidence="7">
    <location>
        <begin position="384"/>
        <end position="501"/>
    </location>
</feature>
<dbReference type="SMART" id="SM00640">
    <property type="entry name" value="Glyco_32"/>
    <property type="match status" value="1"/>
</dbReference>
<dbReference type="Gene3D" id="2.115.10.20">
    <property type="entry name" value="Glycosyl hydrolase domain, family 43"/>
    <property type="match status" value="1"/>
</dbReference>
<dbReference type="OrthoDB" id="202537at2759"/>
<keyword evidence="5" id="KW-0732">Signal</keyword>
<dbReference type="InterPro" id="IPR013320">
    <property type="entry name" value="ConA-like_dom_sf"/>
</dbReference>
<dbReference type="Proteomes" id="UP000015104">
    <property type="component" value="Unassembled WGS sequence"/>
</dbReference>
<reference evidence="8" key="2">
    <citation type="submission" date="2015-06" db="UniProtKB">
        <authorList>
            <consortium name="EnsemblMetazoa"/>
        </authorList>
    </citation>
    <scope>IDENTIFICATION</scope>
</reference>
<evidence type="ECO:0008006" key="10">
    <source>
        <dbReference type="Google" id="ProtNLM"/>
    </source>
</evidence>
<keyword evidence="3 4" id="KW-0326">Glycosidase</keyword>
<evidence type="ECO:0000313" key="9">
    <source>
        <dbReference type="Proteomes" id="UP000015104"/>
    </source>
</evidence>
<dbReference type="PANTHER" id="PTHR42800:SF1">
    <property type="entry name" value="EXOINULINASE INUD (AFU_ORTHOLOGUE AFUA_5G00480)"/>
    <property type="match status" value="1"/>
</dbReference>
<evidence type="ECO:0000256" key="5">
    <source>
        <dbReference type="SAM" id="SignalP"/>
    </source>
</evidence>
<dbReference type="AlphaFoldDB" id="T1L052"/>
<dbReference type="GO" id="GO:0004575">
    <property type="term" value="F:sucrose alpha-glucosidase activity"/>
    <property type="evidence" value="ECO:0007669"/>
    <property type="project" value="TreeGrafter"/>
</dbReference>
<evidence type="ECO:0000256" key="2">
    <source>
        <dbReference type="ARBA" id="ARBA00022801"/>
    </source>
</evidence>
<dbReference type="PANTHER" id="PTHR42800">
    <property type="entry name" value="EXOINULINASE INUD (AFU_ORTHOLOGUE AFUA_5G00480)"/>
    <property type="match status" value="1"/>
</dbReference>
<protein>
    <recommendedName>
        <fullName evidence="10">Glycosyl hydrolase family 32 N-terminal domain-containing protein</fullName>
    </recommendedName>
</protein>
<dbReference type="EMBL" id="CAEY01000762">
    <property type="status" value="NOT_ANNOTATED_CDS"/>
    <property type="molecule type" value="Genomic_DNA"/>
</dbReference>
<evidence type="ECO:0000256" key="3">
    <source>
        <dbReference type="ARBA" id="ARBA00023295"/>
    </source>
</evidence>
<dbReference type="GO" id="GO:0005987">
    <property type="term" value="P:sucrose catabolic process"/>
    <property type="evidence" value="ECO:0007669"/>
    <property type="project" value="TreeGrafter"/>
</dbReference>
<evidence type="ECO:0000259" key="7">
    <source>
        <dbReference type="Pfam" id="PF08244"/>
    </source>
</evidence>
<organism evidence="8 9">
    <name type="scientific">Tetranychus urticae</name>
    <name type="common">Two-spotted spider mite</name>
    <dbReference type="NCBI Taxonomy" id="32264"/>
    <lineage>
        <taxon>Eukaryota</taxon>
        <taxon>Metazoa</taxon>
        <taxon>Ecdysozoa</taxon>
        <taxon>Arthropoda</taxon>
        <taxon>Chelicerata</taxon>
        <taxon>Arachnida</taxon>
        <taxon>Acari</taxon>
        <taxon>Acariformes</taxon>
        <taxon>Trombidiformes</taxon>
        <taxon>Prostigmata</taxon>
        <taxon>Eleutherengona</taxon>
        <taxon>Raphignathae</taxon>
        <taxon>Tetranychoidea</taxon>
        <taxon>Tetranychidae</taxon>
        <taxon>Tetranychus</taxon>
    </lineage>
</organism>
<name>T1L052_TETUR</name>
<dbReference type="GO" id="GO:0005737">
    <property type="term" value="C:cytoplasm"/>
    <property type="evidence" value="ECO:0007669"/>
    <property type="project" value="TreeGrafter"/>
</dbReference>
<dbReference type="InterPro" id="IPR023296">
    <property type="entry name" value="Glyco_hydro_beta-prop_sf"/>
</dbReference>
<dbReference type="KEGG" id="tut:107368965"/>
<dbReference type="HOGENOM" id="CLU_001528_3_1_1"/>
<accession>T1L052</accession>
<dbReference type="SUPFAM" id="SSF49899">
    <property type="entry name" value="Concanavalin A-like lectins/glucanases"/>
    <property type="match status" value="1"/>
</dbReference>
<gene>
    <name evidence="8" type="primary">107368965</name>
</gene>
<dbReference type="CDD" id="cd18622">
    <property type="entry name" value="GH32_Inu-like"/>
    <property type="match status" value="1"/>
</dbReference>
<dbReference type="InterPro" id="IPR001362">
    <property type="entry name" value="Glyco_hydro_32"/>
</dbReference>
<dbReference type="SUPFAM" id="SSF75005">
    <property type="entry name" value="Arabinanase/levansucrase/invertase"/>
    <property type="match status" value="1"/>
</dbReference>
<evidence type="ECO:0000256" key="4">
    <source>
        <dbReference type="RuleBase" id="RU362110"/>
    </source>
</evidence>